<dbReference type="GO" id="GO:0016491">
    <property type="term" value="F:oxidoreductase activity"/>
    <property type="evidence" value="ECO:0007669"/>
    <property type="project" value="UniProtKB-KW"/>
</dbReference>
<organism evidence="4 5">
    <name type="scientific">Rhizorhabdus wittichii</name>
    <dbReference type="NCBI Taxonomy" id="160791"/>
    <lineage>
        <taxon>Bacteria</taxon>
        <taxon>Pseudomonadati</taxon>
        <taxon>Pseudomonadota</taxon>
        <taxon>Alphaproteobacteria</taxon>
        <taxon>Sphingomonadales</taxon>
        <taxon>Sphingomonadaceae</taxon>
        <taxon>Rhizorhabdus</taxon>
    </lineage>
</organism>
<dbReference type="PANTHER" id="PTHR43656:SF2">
    <property type="entry name" value="BINDING OXIDOREDUCTASE, PUTATIVE (AFU_ORTHOLOGUE AFUA_2G08260)-RELATED"/>
    <property type="match status" value="1"/>
</dbReference>
<feature type="domain" description="NADH:flavin oxidoreductase/NADH oxidase N-terminal" evidence="3">
    <location>
        <begin position="19"/>
        <end position="323"/>
    </location>
</feature>
<dbReference type="EMBL" id="CP059319">
    <property type="protein sequence ID" value="QTH23365.1"/>
    <property type="molecule type" value="Genomic_DNA"/>
</dbReference>
<dbReference type="CDD" id="cd02803">
    <property type="entry name" value="OYE_like_FMN_family"/>
    <property type="match status" value="1"/>
</dbReference>
<name>A0A975D7X3_9SPHN</name>
<proteinExistence type="predicted"/>
<reference evidence="4" key="2">
    <citation type="submission" date="2021-04" db="EMBL/GenBank/DDBJ databases">
        <title>Isolation and genomic analysis of the ibuprofen-degrading bacterium Sphingomonas strain MPO218.</title>
        <authorList>
            <person name="Aulestia M."/>
            <person name="Flores A."/>
            <person name="Mangas E.L."/>
            <person name="Perez-Pulido A.J."/>
            <person name="Santero E."/>
            <person name="Camacho E.M."/>
        </authorList>
    </citation>
    <scope>NUCLEOTIDE SEQUENCE</scope>
    <source>
        <strain evidence="4">MPO218</strain>
    </source>
</reference>
<dbReference type="InterPro" id="IPR013785">
    <property type="entry name" value="Aldolase_TIM"/>
</dbReference>
<keyword evidence="1" id="KW-0285">Flavoprotein</keyword>
<dbReference type="Gene3D" id="3.20.20.70">
    <property type="entry name" value="Aldolase class I"/>
    <property type="match status" value="1"/>
</dbReference>
<keyword evidence="2" id="KW-0560">Oxidoreductase</keyword>
<dbReference type="InterPro" id="IPR051799">
    <property type="entry name" value="NADH_flavin_oxidoreductase"/>
</dbReference>
<dbReference type="SUPFAM" id="SSF51395">
    <property type="entry name" value="FMN-linked oxidoreductases"/>
    <property type="match status" value="1"/>
</dbReference>
<evidence type="ECO:0000256" key="2">
    <source>
        <dbReference type="ARBA" id="ARBA00023002"/>
    </source>
</evidence>
<reference evidence="4" key="1">
    <citation type="submission" date="2020-07" db="EMBL/GenBank/DDBJ databases">
        <authorList>
            <person name="Camacho E."/>
        </authorList>
    </citation>
    <scope>NUCLEOTIDE SEQUENCE</scope>
    <source>
        <strain evidence="4">MPO218</strain>
    </source>
</reference>
<gene>
    <name evidence="4" type="ORF">HRJ34_07655</name>
</gene>
<dbReference type="GO" id="GO:0010181">
    <property type="term" value="F:FMN binding"/>
    <property type="evidence" value="ECO:0007669"/>
    <property type="project" value="InterPro"/>
</dbReference>
<dbReference type="AlphaFoldDB" id="A0A975D7X3"/>
<accession>A0A975D7X3</accession>
<sequence>MTGRHSLHDRLTFRRGPPMANRLALAPLTNLQSNDDGTLSEDELGWLVKRAEGGFGMVMTCGATTHPLGKGFPRQLGVHDDIHLPGLERLARALRARGAVSSVQLQHSGMRAARELIDGAPVGVADDPARGVRGLSTGEVEQAIEDFVQAGLRAEAAGFDGVEVHGAHGYLPCQFLDIRRNRRDDRYGGSPENRARMLLDIVAGLRDRAGPGFQIGVRLSPENYGVDLGEIRALAARLMREGRVDYLDISCWDTSKRPEDPAYRERPLMGWFTDLDRHGARLGVAGKLRTGGDARRCLDQGADFVLIGRGAILHHDFARRVHEDGDFRSAPLPVSRDHLAREGLGEHFIDYMASWEGFVEQPQALRERRRRP</sequence>
<evidence type="ECO:0000256" key="1">
    <source>
        <dbReference type="ARBA" id="ARBA00022630"/>
    </source>
</evidence>
<dbReference type="Proteomes" id="UP000664914">
    <property type="component" value="Chromosome"/>
</dbReference>
<evidence type="ECO:0000313" key="5">
    <source>
        <dbReference type="Proteomes" id="UP000664914"/>
    </source>
</evidence>
<protein>
    <submittedName>
        <fullName evidence="4">NADH:flavin oxidoreductase</fullName>
    </submittedName>
</protein>
<evidence type="ECO:0000259" key="3">
    <source>
        <dbReference type="Pfam" id="PF00724"/>
    </source>
</evidence>
<dbReference type="Pfam" id="PF00724">
    <property type="entry name" value="Oxidored_FMN"/>
    <property type="match status" value="1"/>
</dbReference>
<dbReference type="PANTHER" id="PTHR43656">
    <property type="entry name" value="BINDING OXIDOREDUCTASE, PUTATIVE (AFU_ORTHOLOGUE AFUA_2G08260)-RELATED"/>
    <property type="match status" value="1"/>
</dbReference>
<dbReference type="InterPro" id="IPR001155">
    <property type="entry name" value="OxRdtase_FMN_N"/>
</dbReference>
<evidence type="ECO:0000313" key="4">
    <source>
        <dbReference type="EMBL" id="QTH23365.1"/>
    </source>
</evidence>